<keyword evidence="6" id="KW-0472">Membrane</keyword>
<dbReference type="RefSeq" id="XP_001304087.1">
    <property type="nucleotide sequence ID" value="XM_001304086.1"/>
</dbReference>
<reference evidence="7" key="2">
    <citation type="journal article" date="2007" name="Science">
        <title>Draft genome sequence of the sexually transmitted pathogen Trichomonas vaginalis.</title>
        <authorList>
            <person name="Carlton J.M."/>
            <person name="Hirt R.P."/>
            <person name="Silva J.C."/>
            <person name="Delcher A.L."/>
            <person name="Schatz M."/>
            <person name="Zhao Q."/>
            <person name="Wortman J.R."/>
            <person name="Bidwell S.L."/>
            <person name="Alsmark U.C.M."/>
            <person name="Besteiro S."/>
            <person name="Sicheritz-Ponten T."/>
            <person name="Noel C.J."/>
            <person name="Dacks J.B."/>
            <person name="Foster P.G."/>
            <person name="Simillion C."/>
            <person name="Van de Peer Y."/>
            <person name="Miranda-Saavedra D."/>
            <person name="Barton G.J."/>
            <person name="Westrop G.D."/>
            <person name="Mueller S."/>
            <person name="Dessi D."/>
            <person name="Fiori P.L."/>
            <person name="Ren Q."/>
            <person name="Paulsen I."/>
            <person name="Zhang H."/>
            <person name="Bastida-Corcuera F.D."/>
            <person name="Simoes-Barbosa A."/>
            <person name="Brown M.T."/>
            <person name="Hayes R.D."/>
            <person name="Mukherjee M."/>
            <person name="Okumura C.Y."/>
            <person name="Schneider R."/>
            <person name="Smith A.J."/>
            <person name="Vanacova S."/>
            <person name="Villalvazo M."/>
            <person name="Haas B.J."/>
            <person name="Pertea M."/>
            <person name="Feldblyum T.V."/>
            <person name="Utterback T.R."/>
            <person name="Shu C.L."/>
            <person name="Osoegawa K."/>
            <person name="de Jong P.J."/>
            <person name="Hrdy I."/>
            <person name="Horvathova L."/>
            <person name="Zubacova Z."/>
            <person name="Dolezal P."/>
            <person name="Malik S.B."/>
            <person name="Logsdon J.M. Jr."/>
            <person name="Henze K."/>
            <person name="Gupta A."/>
            <person name="Wang C.C."/>
            <person name="Dunne R.L."/>
            <person name="Upcroft J.A."/>
            <person name="Upcroft P."/>
            <person name="White O."/>
            <person name="Salzberg S.L."/>
            <person name="Tang P."/>
            <person name="Chiu C.-H."/>
            <person name="Lee Y.-S."/>
            <person name="Embley T.M."/>
            <person name="Coombs G.H."/>
            <person name="Mottram J.C."/>
            <person name="Tachezy J."/>
            <person name="Fraser-Liggett C.M."/>
            <person name="Johnson P.J."/>
        </authorList>
    </citation>
    <scope>NUCLEOTIDE SEQUENCE [LARGE SCALE GENOMIC DNA]</scope>
    <source>
        <strain evidence="7">G3</strain>
    </source>
</reference>
<dbReference type="GO" id="GO:0016020">
    <property type="term" value="C:membrane"/>
    <property type="evidence" value="ECO:0007669"/>
    <property type="project" value="UniProtKB-SubCell"/>
</dbReference>
<gene>
    <name evidence="7" type="ORF">TVAG_497980</name>
</gene>
<dbReference type="KEGG" id="tva:4748850"/>
<reference evidence="7" key="1">
    <citation type="submission" date="2006-10" db="EMBL/GenBank/DDBJ databases">
        <authorList>
            <person name="Amadeo P."/>
            <person name="Zhao Q."/>
            <person name="Wortman J."/>
            <person name="Fraser-Liggett C."/>
            <person name="Carlton J."/>
        </authorList>
    </citation>
    <scope>NUCLEOTIDE SEQUENCE</scope>
    <source>
        <strain evidence="7">G3</strain>
    </source>
</reference>
<sequence>MIVVSTFLTSASAVYFRFNSKPLTAKRQNVYYNTSVAFYVIVGASHKIPPDEDLRGKFWEWQLPYKDLNATVDYVSDGPVNITGIPALVPGVNPNARFDDRQFCIRAPYTWKHFVEKHGEARWYFRGIHDTFVNMSGLVETMKNLESQLDPMKEFGFAYNVHEYGYQLYPHGGAGYLFSNYAVKKFHENAGRFNYYCHQIADDVGLAPFMRDVFGLDVTKYISKYFITTWPNTENDIIFKKEYYKVGQCPPYYQLYNGAAKLTPCPAHSAVSLHMHKVNMKLALDLIQQTPEEFSVTYPNPSTPTFCKN</sequence>
<comment type="subcellular location">
    <subcellularLocation>
        <location evidence="1">Membrane</location>
        <topology evidence="1">Single-pass type II membrane protein</topology>
    </subcellularLocation>
</comment>
<proteinExistence type="inferred from homology"/>
<evidence type="ECO:0000256" key="1">
    <source>
        <dbReference type="ARBA" id="ARBA00004606"/>
    </source>
</evidence>
<keyword evidence="8" id="KW-1185">Reference proteome</keyword>
<dbReference type="InParanoid" id="A2FVB7"/>
<dbReference type="OrthoDB" id="414175at2759"/>
<comment type="similarity">
    <text evidence="2">Belongs to the glycosyltransferase 31 family. Beta3-Gal-T subfamily.</text>
</comment>
<name>A2FVB7_TRIV3</name>
<dbReference type="AlphaFoldDB" id="A2FVB7"/>
<evidence type="ECO:0000313" key="7">
    <source>
        <dbReference type="EMBL" id="EAX91157.1"/>
    </source>
</evidence>
<dbReference type="FunFam" id="3.90.550.50:FF:000105">
    <property type="entry name" value="Uncharacterized protein"/>
    <property type="match status" value="1"/>
</dbReference>
<evidence type="ECO:0000313" key="8">
    <source>
        <dbReference type="Proteomes" id="UP000001542"/>
    </source>
</evidence>
<dbReference type="VEuPathDB" id="TrichDB:TVAGG3_0148420"/>
<keyword evidence="3" id="KW-0812">Transmembrane</keyword>
<dbReference type="EMBL" id="DS114054">
    <property type="protein sequence ID" value="EAX91157.1"/>
    <property type="molecule type" value="Genomic_DNA"/>
</dbReference>
<dbReference type="InterPro" id="IPR026050">
    <property type="entry name" value="C1GALT1/C1GALT1_chp1"/>
</dbReference>
<evidence type="ECO:0000256" key="4">
    <source>
        <dbReference type="ARBA" id="ARBA00022968"/>
    </source>
</evidence>
<dbReference type="PANTHER" id="PTHR23033:SF50">
    <property type="entry name" value="HEXOSYLTRANSFERASE"/>
    <property type="match status" value="1"/>
</dbReference>
<organism evidence="7 8">
    <name type="scientific">Trichomonas vaginalis (strain ATCC PRA-98 / G3)</name>
    <dbReference type="NCBI Taxonomy" id="412133"/>
    <lineage>
        <taxon>Eukaryota</taxon>
        <taxon>Metamonada</taxon>
        <taxon>Parabasalia</taxon>
        <taxon>Trichomonadida</taxon>
        <taxon>Trichomonadidae</taxon>
        <taxon>Trichomonas</taxon>
    </lineage>
</organism>
<evidence type="ECO:0000256" key="5">
    <source>
        <dbReference type="ARBA" id="ARBA00022989"/>
    </source>
</evidence>
<evidence type="ECO:0000256" key="3">
    <source>
        <dbReference type="ARBA" id="ARBA00022692"/>
    </source>
</evidence>
<accession>A2FVB7</accession>
<evidence type="ECO:0000256" key="2">
    <source>
        <dbReference type="ARBA" id="ARBA00006462"/>
    </source>
</evidence>
<keyword evidence="4" id="KW-0735">Signal-anchor</keyword>
<dbReference type="Gene3D" id="3.90.550.50">
    <property type="match status" value="1"/>
</dbReference>
<keyword evidence="5" id="KW-1133">Transmembrane helix</keyword>
<evidence type="ECO:0000256" key="6">
    <source>
        <dbReference type="ARBA" id="ARBA00023136"/>
    </source>
</evidence>
<dbReference type="Proteomes" id="UP000001542">
    <property type="component" value="Unassembled WGS sequence"/>
</dbReference>
<dbReference type="PANTHER" id="PTHR23033">
    <property type="entry name" value="BETA1,3-GALACTOSYLTRANSFERASE"/>
    <property type="match status" value="1"/>
</dbReference>
<dbReference type="VEuPathDB" id="TrichDB:TVAG_497980"/>
<protein>
    <submittedName>
        <fullName evidence="7">Uncharacterized protein</fullName>
    </submittedName>
</protein>